<dbReference type="GO" id="GO:0016887">
    <property type="term" value="F:ATP hydrolysis activity"/>
    <property type="evidence" value="ECO:0007669"/>
    <property type="project" value="InterPro"/>
</dbReference>
<name>A0A7L9FHR4_9CREN</name>
<sequence length="295" mass="33486">MPVLVSFWGKGGVGKTTLSSALAAKLASEGYRVYLLSTDFIPSLQDVLGVELQGGPREVCDGLIAEQLTEEKIIQLWKERFGEEVYRVASSLFPVDREIVDYVAGAPGIVEEFTLYYVWEKFHRVDADFIVWDTMATGGGIRMLRIEKEFYEHLGEAAKLYLKLKGFFDKIRTGEAEPLELIESWRRLADNIIKFLQSDTHRALLVSRPLPVDFSVVRRVYSELSSMSIPVRAVVVNMMGYSQTEDRVLEMFIHEFEGRAPLVLVPHVSPPPSECEKLKSLIPSDQMKRVLRVIK</sequence>
<dbReference type="AlphaFoldDB" id="A0A7L9FHR4"/>
<dbReference type="InterPro" id="IPR025723">
    <property type="entry name" value="ArsA/GET3_ATPase-like"/>
</dbReference>
<comment type="similarity">
    <text evidence="1">Belongs to the arsA ATPase family.</text>
</comment>
<evidence type="ECO:0000313" key="4">
    <source>
        <dbReference type="Proteomes" id="UP000594121"/>
    </source>
</evidence>
<evidence type="ECO:0000313" key="3">
    <source>
        <dbReference type="EMBL" id="QOJ78444.1"/>
    </source>
</evidence>
<dbReference type="Proteomes" id="UP000594121">
    <property type="component" value="Chromosome"/>
</dbReference>
<dbReference type="EMBL" id="CP062310">
    <property type="protein sequence ID" value="QOJ78444.1"/>
    <property type="molecule type" value="Genomic_DNA"/>
</dbReference>
<dbReference type="GO" id="GO:0005524">
    <property type="term" value="F:ATP binding"/>
    <property type="evidence" value="ECO:0007669"/>
    <property type="project" value="InterPro"/>
</dbReference>
<reference evidence="3 4" key="1">
    <citation type="submission" date="2020-10" db="EMBL/GenBank/DDBJ databases">
        <title>Thermofilum lucidum 3507LT sp. nov. a novel member of Thermofilaceae family isolated from Chile hot spring, and proposal of description order Thermofilales.</title>
        <authorList>
            <person name="Zayulina K.S."/>
            <person name="Elcheninov A.G."/>
            <person name="Toshchakov S.V."/>
            <person name="Kublanov I.V."/>
        </authorList>
    </citation>
    <scope>NUCLEOTIDE SEQUENCE [LARGE SCALE GENOMIC DNA]</scope>
    <source>
        <strain evidence="3 4">3507LT</strain>
    </source>
</reference>
<gene>
    <name evidence="3" type="ORF">IG193_06725</name>
</gene>
<proteinExistence type="inferred from homology"/>
<accession>A0A7L9FHR4</accession>
<dbReference type="SUPFAM" id="SSF52540">
    <property type="entry name" value="P-loop containing nucleoside triphosphate hydrolases"/>
    <property type="match status" value="1"/>
</dbReference>
<dbReference type="RefSeq" id="WP_192818416.1">
    <property type="nucleotide sequence ID" value="NZ_CP062310.1"/>
</dbReference>
<evidence type="ECO:0000259" key="2">
    <source>
        <dbReference type="Pfam" id="PF02374"/>
    </source>
</evidence>
<dbReference type="InParanoid" id="A0A7L9FHR4"/>
<dbReference type="PANTHER" id="PTHR10803">
    <property type="entry name" value="ARSENICAL PUMP-DRIVING ATPASE ARSENITE-TRANSLOCATING ATPASE"/>
    <property type="match status" value="1"/>
</dbReference>
<dbReference type="Gene3D" id="3.40.50.300">
    <property type="entry name" value="P-loop containing nucleotide triphosphate hydrolases"/>
    <property type="match status" value="1"/>
</dbReference>
<organism evidence="3 4">
    <name type="scientific">Infirmifilum lucidum</name>
    <dbReference type="NCBI Taxonomy" id="2776706"/>
    <lineage>
        <taxon>Archaea</taxon>
        <taxon>Thermoproteota</taxon>
        <taxon>Thermoprotei</taxon>
        <taxon>Thermofilales</taxon>
        <taxon>Thermofilaceae</taxon>
        <taxon>Infirmifilum</taxon>
    </lineage>
</organism>
<dbReference type="PANTHER" id="PTHR10803:SF3">
    <property type="entry name" value="ATPASE GET3"/>
    <property type="match status" value="1"/>
</dbReference>
<evidence type="ECO:0000256" key="1">
    <source>
        <dbReference type="ARBA" id="ARBA00011040"/>
    </source>
</evidence>
<dbReference type="InterPro" id="IPR016300">
    <property type="entry name" value="ATPase_ArsA/GET3"/>
</dbReference>
<dbReference type="Pfam" id="PF02374">
    <property type="entry name" value="ArsA_ATPase"/>
    <property type="match status" value="1"/>
</dbReference>
<dbReference type="KEGG" id="thel:IG193_06725"/>
<feature type="domain" description="ArsA/GET3 Anion-transporting ATPase-like" evidence="2">
    <location>
        <begin position="5"/>
        <end position="239"/>
    </location>
</feature>
<protein>
    <submittedName>
        <fullName evidence="3">ArsA family ATPase</fullName>
    </submittedName>
</protein>
<keyword evidence="4" id="KW-1185">Reference proteome</keyword>
<dbReference type="GeneID" id="59149575"/>
<dbReference type="InterPro" id="IPR027417">
    <property type="entry name" value="P-loop_NTPase"/>
</dbReference>